<dbReference type="SMART" id="SM00261">
    <property type="entry name" value="FU"/>
    <property type="match status" value="2"/>
</dbReference>
<dbReference type="InterPro" id="IPR052798">
    <property type="entry name" value="Giardia_VSA"/>
</dbReference>
<gene>
    <name evidence="1" type="ORF">GSB_152383</name>
</gene>
<dbReference type="InterPro" id="IPR009030">
    <property type="entry name" value="Growth_fac_rcpt_cys_sf"/>
</dbReference>
<dbReference type="InterPro" id="IPR006212">
    <property type="entry name" value="Furin_repeat"/>
</dbReference>
<organism evidence="1 2">
    <name type="scientific">Giardia intestinalis</name>
    <name type="common">Giardia lamblia</name>
    <dbReference type="NCBI Taxonomy" id="5741"/>
    <lineage>
        <taxon>Eukaryota</taxon>
        <taxon>Metamonada</taxon>
        <taxon>Diplomonadida</taxon>
        <taxon>Hexamitidae</taxon>
        <taxon>Giardiinae</taxon>
        <taxon>Giardia</taxon>
    </lineage>
</organism>
<dbReference type="SUPFAM" id="SSF57184">
    <property type="entry name" value="Growth factor receptor domain"/>
    <property type="match status" value="1"/>
</dbReference>
<reference evidence="1 2" key="2">
    <citation type="journal article" date="2013" name="Genome Biol. Evol.">
        <title>Genome sequencing of Giardia lamblia genotypes A2 and B isolates (DH and GS) and comparative analysis with the genomes of genotypes A1 and E (WB and Pig).</title>
        <authorList>
            <person name="Adam R.D."/>
            <person name="Dahlstrom E.W."/>
            <person name="Martens C.A."/>
            <person name="Bruno D.P."/>
            <person name="Barbian K.D."/>
            <person name="Ricklefs S.M."/>
            <person name="Hernandez M.M."/>
            <person name="Narla N.P."/>
            <person name="Patel R.B."/>
            <person name="Porcella S.F."/>
            <person name="Nash T.E."/>
        </authorList>
    </citation>
    <scope>NUCLEOTIDE SEQUENCE [LARGE SCALE GENOMIC DNA]</scope>
    <source>
        <strain evidence="1 2">GS</strain>
    </source>
</reference>
<comment type="caution">
    <text evidence="1">The sequence shown here is derived from an EMBL/GenBank/DDBJ whole genome shotgun (WGS) entry which is preliminary data.</text>
</comment>
<proteinExistence type="predicted"/>
<dbReference type="PANTHER" id="PTHR23275">
    <property type="entry name" value="CABRIOLET.-RELATED"/>
    <property type="match status" value="1"/>
</dbReference>
<feature type="non-terminal residue" evidence="1">
    <location>
        <position position="1"/>
    </location>
</feature>
<dbReference type="VEuPathDB" id="GiardiaDB:DHA2_152299"/>
<sequence>VLCGAVPARGGCYDARAAPGSGVCREARDRACVRHAEENKTGKTSAGIIRAGAEETCPKATSDSSAETGKCKNTKCDVTIGGNPYCSQCSTAAEYLIDGACKTASDISNAATICASPTQGKCGSCGDGYFMYKGGCYKFAGELGGFICADPESGAAAGKAGICTNCVAGFFKHPSPANNKQSCIACNETDTIDDVKGVLKCKVCSPPNDTGAATCTACADGTFVNNSGAECTSCNAACATCTSAETTACTSCKDSGNNQYFKEGDANDGTGTCVAESACTSTHFPTTDKTSQKKICAPCNDASNGGIADCKTCAPKTTASLADAPSVTCSACTTDTNKPNKAGSKCFDCQMAGCSHCSADGVCEACDNTNKVSPGGSSCVTACPENSSDQSGACVCSSGFTSSGDGCVASSSVNLSTGAIAGASVITLAACPALLIGHLSL</sequence>
<protein>
    <submittedName>
        <fullName evidence="1">Variant-specific surface protein</fullName>
    </submittedName>
</protein>
<dbReference type="AlphaFoldDB" id="V6TRN3"/>
<dbReference type="PANTHER" id="PTHR23275:SF100">
    <property type="entry name" value="EGF-LIKE DOMAIN-CONTAINING PROTEIN"/>
    <property type="match status" value="1"/>
</dbReference>
<dbReference type="Pfam" id="PF03302">
    <property type="entry name" value="VSP"/>
    <property type="match status" value="1"/>
</dbReference>
<dbReference type="Proteomes" id="UP000018040">
    <property type="component" value="Unassembled WGS sequence"/>
</dbReference>
<evidence type="ECO:0000313" key="1">
    <source>
        <dbReference type="EMBL" id="ESU41017.1"/>
    </source>
</evidence>
<reference evidence="2" key="1">
    <citation type="submission" date="2012-02" db="EMBL/GenBank/DDBJ databases">
        <title>Genome sequencing of Giardia lamblia Genotypes A2 and B isolates (DH and GS) and comparative analysis with the genomes of Genotypes A1 and E (WB and Pig).</title>
        <authorList>
            <person name="Adam R."/>
            <person name="Dahlstrom E."/>
            <person name="Martens C."/>
            <person name="Bruno D."/>
            <person name="Barbian K."/>
            <person name="Porcella S.F."/>
            <person name="Nash T."/>
        </authorList>
    </citation>
    <scope>NUCLEOTIDE SEQUENCE</scope>
    <source>
        <strain evidence="2">GS</strain>
    </source>
</reference>
<name>V6TRN3_GIAIN</name>
<accession>V6TRN3</accession>
<dbReference type="EMBL" id="AHHH01000154">
    <property type="protein sequence ID" value="ESU41017.1"/>
    <property type="molecule type" value="Genomic_DNA"/>
</dbReference>
<dbReference type="VEuPathDB" id="GiardiaDB:QR46_4880"/>
<evidence type="ECO:0000313" key="2">
    <source>
        <dbReference type="Proteomes" id="UP000018040"/>
    </source>
</evidence>
<dbReference type="InterPro" id="IPR005127">
    <property type="entry name" value="Giardia_VSP"/>
</dbReference>